<dbReference type="InterPro" id="IPR006122">
    <property type="entry name" value="HMA_Cu_ion-bd"/>
</dbReference>
<organism evidence="4 5">
    <name type="scientific">Clostridium faecium</name>
    <dbReference type="NCBI Taxonomy" id="2762223"/>
    <lineage>
        <taxon>Bacteria</taxon>
        <taxon>Bacillati</taxon>
        <taxon>Bacillota</taxon>
        <taxon>Clostridia</taxon>
        <taxon>Eubacteriales</taxon>
        <taxon>Clostridiaceae</taxon>
        <taxon>Clostridium</taxon>
    </lineage>
</organism>
<dbReference type="PANTHER" id="PTHR46594:SF4">
    <property type="entry name" value="P-TYPE CATION-TRANSPORTING ATPASE"/>
    <property type="match status" value="1"/>
</dbReference>
<evidence type="ECO:0000256" key="2">
    <source>
        <dbReference type="ARBA" id="ARBA00022723"/>
    </source>
</evidence>
<keyword evidence="2" id="KW-0479">Metal-binding</keyword>
<dbReference type="Proteomes" id="UP000627166">
    <property type="component" value="Unassembled WGS sequence"/>
</dbReference>
<dbReference type="InterPro" id="IPR006121">
    <property type="entry name" value="HMA_dom"/>
</dbReference>
<dbReference type="CDD" id="cd00371">
    <property type="entry name" value="HMA"/>
    <property type="match status" value="2"/>
</dbReference>
<feature type="domain" description="HMA" evidence="3">
    <location>
        <begin position="2"/>
        <end position="68"/>
    </location>
</feature>
<dbReference type="Gene3D" id="3.30.70.100">
    <property type="match status" value="2"/>
</dbReference>
<dbReference type="PANTHER" id="PTHR46594">
    <property type="entry name" value="P-TYPE CATION-TRANSPORTING ATPASE"/>
    <property type="match status" value="1"/>
</dbReference>
<accession>A0ABR8YVF6</accession>
<evidence type="ECO:0000313" key="4">
    <source>
        <dbReference type="EMBL" id="MBD8048276.1"/>
    </source>
</evidence>
<evidence type="ECO:0000313" key="5">
    <source>
        <dbReference type="Proteomes" id="UP000627166"/>
    </source>
</evidence>
<proteinExistence type="predicted"/>
<dbReference type="NCBIfam" id="TIGR00003">
    <property type="entry name" value="copper ion binding protein"/>
    <property type="match status" value="2"/>
</dbReference>
<gene>
    <name evidence="4" type="ORF">H9637_14725</name>
</gene>
<dbReference type="InterPro" id="IPR036163">
    <property type="entry name" value="HMA_dom_sf"/>
</dbReference>
<reference evidence="4 5" key="1">
    <citation type="submission" date="2020-08" db="EMBL/GenBank/DDBJ databases">
        <title>A Genomic Blueprint of the Chicken Gut Microbiome.</title>
        <authorList>
            <person name="Gilroy R."/>
            <person name="Ravi A."/>
            <person name="Getino M."/>
            <person name="Pursley I."/>
            <person name="Horton D.L."/>
            <person name="Alikhan N.-F."/>
            <person name="Baker D."/>
            <person name="Gharbi K."/>
            <person name="Hall N."/>
            <person name="Watson M."/>
            <person name="Adriaenssens E.M."/>
            <person name="Foster-Nyarko E."/>
            <person name="Jarju S."/>
            <person name="Secka A."/>
            <person name="Antonio M."/>
            <person name="Oren A."/>
            <person name="Chaudhuri R."/>
            <person name="La Ragione R.M."/>
            <person name="Hildebrand F."/>
            <person name="Pallen M.J."/>
        </authorList>
    </citation>
    <scope>NUCLEOTIDE SEQUENCE [LARGE SCALE GENOMIC DNA]</scope>
    <source>
        <strain evidence="4 5">N37</strain>
    </source>
</reference>
<dbReference type="EMBL" id="JACSQB010000125">
    <property type="protein sequence ID" value="MBD8048276.1"/>
    <property type="molecule type" value="Genomic_DNA"/>
</dbReference>
<evidence type="ECO:0000259" key="3">
    <source>
        <dbReference type="PROSITE" id="PS50846"/>
    </source>
</evidence>
<dbReference type="Pfam" id="PF00403">
    <property type="entry name" value="HMA"/>
    <property type="match status" value="2"/>
</dbReference>
<keyword evidence="5" id="KW-1185">Reference proteome</keyword>
<evidence type="ECO:0000256" key="1">
    <source>
        <dbReference type="ARBA" id="ARBA00015313"/>
    </source>
</evidence>
<dbReference type="PROSITE" id="PS50846">
    <property type="entry name" value="HMA_2"/>
    <property type="match status" value="2"/>
</dbReference>
<sequence length="151" mass="16560">MANKVLKIESMTCASCAKTVERATKKLKGVTESNVNFATEKLNISFDETKISVVDIQGAIKKAGYKAITDSTNKILKIEGMTCASCAKSVERATRKLNGVTEANVNYATEKLSIGYEPSKIKVSDIKKAIEKAGYKAREEETTVDTDKERR</sequence>
<feature type="domain" description="HMA" evidence="3">
    <location>
        <begin position="72"/>
        <end position="138"/>
    </location>
</feature>
<name>A0ABR8YVF6_9CLOT</name>
<dbReference type="SUPFAM" id="SSF55008">
    <property type="entry name" value="HMA, heavy metal-associated domain"/>
    <property type="match status" value="2"/>
</dbReference>
<protein>
    <recommendedName>
        <fullName evidence="1">Copper chaperone CopZ</fullName>
    </recommendedName>
</protein>
<comment type="caution">
    <text evidence="4">The sequence shown here is derived from an EMBL/GenBank/DDBJ whole genome shotgun (WGS) entry which is preliminary data.</text>
</comment>